<evidence type="ECO:0000256" key="2">
    <source>
        <dbReference type="ARBA" id="ARBA00022692"/>
    </source>
</evidence>
<evidence type="ECO:0000256" key="4">
    <source>
        <dbReference type="ARBA" id="ARBA00023136"/>
    </source>
</evidence>
<organism evidence="7 8">
    <name type="scientific">Staphylococcus simulans UMC-CNS-990</name>
    <dbReference type="NCBI Taxonomy" id="1405498"/>
    <lineage>
        <taxon>Bacteria</taxon>
        <taxon>Bacillati</taxon>
        <taxon>Bacillota</taxon>
        <taxon>Bacilli</taxon>
        <taxon>Bacillales</taxon>
        <taxon>Staphylococcaceae</taxon>
        <taxon>Staphylococcus</taxon>
    </lineage>
</organism>
<keyword evidence="4 5" id="KW-0472">Membrane</keyword>
<name>A0ABN0PFH9_STASI</name>
<dbReference type="Pfam" id="PF12698">
    <property type="entry name" value="ABC2_membrane_3"/>
    <property type="match status" value="1"/>
</dbReference>
<comment type="caution">
    <text evidence="7">The sequence shown here is derived from an EMBL/GenBank/DDBJ whole genome shotgun (WGS) entry which is preliminary data.</text>
</comment>
<dbReference type="RefSeq" id="WP_002479592.1">
    <property type="nucleotide sequence ID" value="NZ_AXDY01000002.1"/>
</dbReference>
<evidence type="ECO:0000256" key="5">
    <source>
        <dbReference type="SAM" id="Phobius"/>
    </source>
</evidence>
<dbReference type="PANTHER" id="PTHR43077:SF11">
    <property type="entry name" value="TRANSPORT PERMEASE YVFS-RELATED"/>
    <property type="match status" value="1"/>
</dbReference>
<feature type="transmembrane region" description="Helical" evidence="5">
    <location>
        <begin position="20"/>
        <end position="40"/>
    </location>
</feature>
<evidence type="ECO:0000259" key="6">
    <source>
        <dbReference type="Pfam" id="PF12698"/>
    </source>
</evidence>
<sequence length="243" mass="27872">MIFKYLKLDWTITLRQKIYLILSVGMPLVFFLIFTSLTKVPQSEANQIYKESLMSMTVFSLTSYCLLTFPVELVQDKQNGWQKKLFATPMTPIKYYVAKVFKIMSLFLFSIILMFSVGGMIRHIHMSLYEWLVSGLLLWIGSSLFLSIGLLLAQHKDVKQASSIGNLLYLVLAIVGGLWFPISLFPQWLASISRYMPTYRLKQLGLDFIQHQTINIAALGFLLGYCILFIIIALVIQKKSDVM</sequence>
<dbReference type="PANTHER" id="PTHR43077">
    <property type="entry name" value="TRANSPORT PERMEASE YVFS-RELATED"/>
    <property type="match status" value="1"/>
</dbReference>
<reference evidence="7 8" key="1">
    <citation type="journal article" date="2013" name="Genome Announc.">
        <title>Draft Genome Sequence of Staphylococcus simulans UMC-CNS-990, Isolated from a Case of Chronic Bovine Mastitis.</title>
        <authorList>
            <person name="Calcutt M.J."/>
            <person name="Foecking M.F."/>
            <person name="Hsieh H.Y."/>
            <person name="Perry J."/>
            <person name="Stewart G.C."/>
            <person name="Middleton J.R."/>
        </authorList>
    </citation>
    <scope>NUCLEOTIDE SEQUENCE [LARGE SCALE GENOMIC DNA]</scope>
    <source>
        <strain evidence="7 8">UMC-CNS-990</strain>
    </source>
</reference>
<evidence type="ECO:0000256" key="3">
    <source>
        <dbReference type="ARBA" id="ARBA00022989"/>
    </source>
</evidence>
<dbReference type="InterPro" id="IPR000412">
    <property type="entry name" value="ABC_2_transport"/>
</dbReference>
<keyword evidence="3 5" id="KW-1133">Transmembrane helix</keyword>
<dbReference type="EMBL" id="AXDY01000002">
    <property type="protein sequence ID" value="ERS94257.1"/>
    <property type="molecule type" value="Genomic_DNA"/>
</dbReference>
<accession>A0ABN0PFH9</accession>
<keyword evidence="2 5" id="KW-0812">Transmembrane</keyword>
<dbReference type="PIRSF" id="PIRSF006648">
    <property type="entry name" value="DrrB"/>
    <property type="match status" value="1"/>
</dbReference>
<feature type="transmembrane region" description="Helical" evidence="5">
    <location>
        <begin position="209"/>
        <end position="236"/>
    </location>
</feature>
<evidence type="ECO:0000313" key="8">
    <source>
        <dbReference type="Proteomes" id="UP000017131"/>
    </source>
</evidence>
<feature type="transmembrane region" description="Helical" evidence="5">
    <location>
        <begin position="131"/>
        <end position="152"/>
    </location>
</feature>
<dbReference type="InterPro" id="IPR051328">
    <property type="entry name" value="T7SS_ABC-Transporter"/>
</dbReference>
<evidence type="ECO:0000256" key="1">
    <source>
        <dbReference type="ARBA" id="ARBA00004141"/>
    </source>
</evidence>
<feature type="domain" description="ABC-2 type transporter transmembrane" evidence="6">
    <location>
        <begin position="38"/>
        <end position="234"/>
    </location>
</feature>
<proteinExistence type="predicted"/>
<protein>
    <recommendedName>
        <fullName evidence="6">ABC-2 type transporter transmembrane domain-containing protein</fullName>
    </recommendedName>
</protein>
<keyword evidence="8" id="KW-1185">Reference proteome</keyword>
<feature type="transmembrane region" description="Helical" evidence="5">
    <location>
        <begin position="164"/>
        <end position="189"/>
    </location>
</feature>
<feature type="transmembrane region" description="Helical" evidence="5">
    <location>
        <begin position="95"/>
        <end position="119"/>
    </location>
</feature>
<dbReference type="Proteomes" id="UP000017131">
    <property type="component" value="Unassembled WGS sequence"/>
</dbReference>
<dbReference type="InterPro" id="IPR013525">
    <property type="entry name" value="ABC2_TM"/>
</dbReference>
<comment type="subcellular location">
    <subcellularLocation>
        <location evidence="1">Membrane</location>
        <topology evidence="1">Multi-pass membrane protein</topology>
    </subcellularLocation>
</comment>
<evidence type="ECO:0000313" key="7">
    <source>
        <dbReference type="EMBL" id="ERS94257.1"/>
    </source>
</evidence>
<feature type="transmembrane region" description="Helical" evidence="5">
    <location>
        <begin position="52"/>
        <end position="74"/>
    </location>
</feature>
<gene>
    <name evidence="7" type="ORF">SSIM_02070</name>
</gene>